<protein>
    <submittedName>
        <fullName evidence="1">Calcium-dependent protein kinase 4</fullName>
    </submittedName>
</protein>
<keyword evidence="1" id="KW-0808">Transferase</keyword>
<evidence type="ECO:0000313" key="1">
    <source>
        <dbReference type="EMBL" id="PWA73175.1"/>
    </source>
</evidence>
<dbReference type="AlphaFoldDB" id="A0A2U1NI34"/>
<dbReference type="Gene3D" id="1.10.238.10">
    <property type="entry name" value="EF-hand"/>
    <property type="match status" value="1"/>
</dbReference>
<gene>
    <name evidence="1" type="ORF">CTI12_AA260890</name>
</gene>
<sequence>MTALVDGRIDYGEFVAMMTKGNAGVGRRTMRNSLNIKNQKIKKGKQRNGMQEDIAMLTMEKKKALLVPWRHSLRNEIESGRRRLMEDHEPRTKVKEMSKKNWTTVAEGGSSCLKAHDENEMDRMLAIDGIELIGINNRNLGIVIKFFLV</sequence>
<evidence type="ECO:0000313" key="2">
    <source>
        <dbReference type="Proteomes" id="UP000245207"/>
    </source>
</evidence>
<keyword evidence="2" id="KW-1185">Reference proteome</keyword>
<keyword evidence="1" id="KW-0418">Kinase</keyword>
<dbReference type="GO" id="GO:0016301">
    <property type="term" value="F:kinase activity"/>
    <property type="evidence" value="ECO:0007669"/>
    <property type="project" value="UniProtKB-KW"/>
</dbReference>
<name>A0A2U1NI34_ARTAN</name>
<proteinExistence type="predicted"/>
<organism evidence="1 2">
    <name type="scientific">Artemisia annua</name>
    <name type="common">Sweet wormwood</name>
    <dbReference type="NCBI Taxonomy" id="35608"/>
    <lineage>
        <taxon>Eukaryota</taxon>
        <taxon>Viridiplantae</taxon>
        <taxon>Streptophyta</taxon>
        <taxon>Embryophyta</taxon>
        <taxon>Tracheophyta</taxon>
        <taxon>Spermatophyta</taxon>
        <taxon>Magnoliopsida</taxon>
        <taxon>eudicotyledons</taxon>
        <taxon>Gunneridae</taxon>
        <taxon>Pentapetalae</taxon>
        <taxon>asterids</taxon>
        <taxon>campanulids</taxon>
        <taxon>Asterales</taxon>
        <taxon>Asteraceae</taxon>
        <taxon>Asteroideae</taxon>
        <taxon>Anthemideae</taxon>
        <taxon>Artemisiinae</taxon>
        <taxon>Artemisia</taxon>
    </lineage>
</organism>
<accession>A0A2U1NI34</accession>
<dbReference type="OrthoDB" id="1749576at2759"/>
<comment type="caution">
    <text evidence="1">The sequence shown here is derived from an EMBL/GenBank/DDBJ whole genome shotgun (WGS) entry which is preliminary data.</text>
</comment>
<dbReference type="STRING" id="35608.A0A2U1NI34"/>
<reference evidence="1 2" key="1">
    <citation type="journal article" date="2018" name="Mol. Plant">
        <title>The genome of Artemisia annua provides insight into the evolution of Asteraceae family and artemisinin biosynthesis.</title>
        <authorList>
            <person name="Shen Q."/>
            <person name="Zhang L."/>
            <person name="Liao Z."/>
            <person name="Wang S."/>
            <person name="Yan T."/>
            <person name="Shi P."/>
            <person name="Liu M."/>
            <person name="Fu X."/>
            <person name="Pan Q."/>
            <person name="Wang Y."/>
            <person name="Lv Z."/>
            <person name="Lu X."/>
            <person name="Zhang F."/>
            <person name="Jiang W."/>
            <person name="Ma Y."/>
            <person name="Chen M."/>
            <person name="Hao X."/>
            <person name="Li L."/>
            <person name="Tang Y."/>
            <person name="Lv G."/>
            <person name="Zhou Y."/>
            <person name="Sun X."/>
            <person name="Brodelius P.E."/>
            <person name="Rose J.K.C."/>
            <person name="Tang K."/>
        </authorList>
    </citation>
    <scope>NUCLEOTIDE SEQUENCE [LARGE SCALE GENOMIC DNA]</scope>
    <source>
        <strain evidence="2">cv. Huhao1</strain>
        <tissue evidence="1">Leaf</tissue>
    </source>
</reference>
<dbReference type="Proteomes" id="UP000245207">
    <property type="component" value="Unassembled WGS sequence"/>
</dbReference>
<dbReference type="EMBL" id="PKPP01002777">
    <property type="protein sequence ID" value="PWA73175.1"/>
    <property type="molecule type" value="Genomic_DNA"/>
</dbReference>